<proteinExistence type="predicted"/>
<gene>
    <name evidence="1" type="ORF">COY11_04110</name>
</gene>
<sequence length="100" mass="11677">MTNTNNPEPLRDKRIHTPEFKMQVVLESFQKNTTIEEICRRYDLAQSVVHKWRKIFRDKGSSIFIGESVHKKKWPAGQSPDELKRIIGSVTVENEILKKA</sequence>
<evidence type="ECO:0008006" key="3">
    <source>
        <dbReference type="Google" id="ProtNLM"/>
    </source>
</evidence>
<dbReference type="AlphaFoldDB" id="A0A2M7UEM5"/>
<dbReference type="SUPFAM" id="SSF48295">
    <property type="entry name" value="TrpR-like"/>
    <property type="match status" value="1"/>
</dbReference>
<dbReference type="GO" id="GO:0043565">
    <property type="term" value="F:sequence-specific DNA binding"/>
    <property type="evidence" value="ECO:0007669"/>
    <property type="project" value="InterPro"/>
</dbReference>
<comment type="caution">
    <text evidence="1">The sequence shown here is derived from an EMBL/GenBank/DDBJ whole genome shotgun (WGS) entry which is preliminary data.</text>
</comment>
<dbReference type="InterPro" id="IPR002514">
    <property type="entry name" value="Transposase_8"/>
</dbReference>
<dbReference type="InterPro" id="IPR036388">
    <property type="entry name" value="WH-like_DNA-bd_sf"/>
</dbReference>
<protein>
    <recommendedName>
        <fullName evidence="3">Transposase</fullName>
    </recommendedName>
</protein>
<accession>A0A2M7UEM5</accession>
<dbReference type="InterPro" id="IPR010921">
    <property type="entry name" value="Trp_repressor/repl_initiator"/>
</dbReference>
<dbReference type="Proteomes" id="UP000229805">
    <property type="component" value="Unassembled WGS sequence"/>
</dbReference>
<dbReference type="EMBL" id="PFOG01000149">
    <property type="protein sequence ID" value="PIZ69648.1"/>
    <property type="molecule type" value="Genomic_DNA"/>
</dbReference>
<evidence type="ECO:0000313" key="2">
    <source>
        <dbReference type="Proteomes" id="UP000229805"/>
    </source>
</evidence>
<dbReference type="GO" id="GO:0006313">
    <property type="term" value="P:DNA transposition"/>
    <property type="evidence" value="ECO:0007669"/>
    <property type="project" value="InterPro"/>
</dbReference>
<dbReference type="Gene3D" id="1.10.10.10">
    <property type="entry name" value="Winged helix-like DNA-binding domain superfamily/Winged helix DNA-binding domain"/>
    <property type="match status" value="1"/>
</dbReference>
<evidence type="ECO:0000313" key="1">
    <source>
        <dbReference type="EMBL" id="PIZ69648.1"/>
    </source>
</evidence>
<dbReference type="GO" id="GO:0004803">
    <property type="term" value="F:transposase activity"/>
    <property type="evidence" value="ECO:0007669"/>
    <property type="project" value="InterPro"/>
</dbReference>
<reference evidence="2" key="1">
    <citation type="submission" date="2017-09" db="EMBL/GenBank/DDBJ databases">
        <title>Depth-based differentiation of microbial function through sediment-hosted aquifers and enrichment of novel symbionts in the deep terrestrial subsurface.</title>
        <authorList>
            <person name="Probst A.J."/>
            <person name="Ladd B."/>
            <person name="Jarett J.K."/>
            <person name="Geller-Mcgrath D.E."/>
            <person name="Sieber C.M.K."/>
            <person name="Emerson J.B."/>
            <person name="Anantharaman K."/>
            <person name="Thomas B.C."/>
            <person name="Malmstrom R."/>
            <person name="Stieglmeier M."/>
            <person name="Klingl A."/>
            <person name="Woyke T."/>
            <person name="Ryan C.M."/>
            <person name="Banfield J.F."/>
        </authorList>
    </citation>
    <scope>NUCLEOTIDE SEQUENCE [LARGE SCALE GENOMIC DNA]</scope>
</reference>
<organism evidence="1 2">
    <name type="scientific">Candidatus Portnoybacteria bacterium CG_4_10_14_0_2_um_filter_44_20</name>
    <dbReference type="NCBI Taxonomy" id="1974799"/>
    <lineage>
        <taxon>Bacteria</taxon>
        <taxon>Candidatus Portnoyibacteriota</taxon>
    </lineage>
</organism>
<dbReference type="Pfam" id="PF01527">
    <property type="entry name" value="HTH_Tnp_1"/>
    <property type="match status" value="1"/>
</dbReference>
<feature type="non-terminal residue" evidence="1">
    <location>
        <position position="100"/>
    </location>
</feature>
<name>A0A2M7UEM5_9BACT</name>